<accession>A0ABW7FDV0</accession>
<protein>
    <submittedName>
        <fullName evidence="3">PEP-CTERM sorting domain-containing protein</fullName>
    </submittedName>
</protein>
<comment type="caution">
    <text evidence="3">The sequence shown here is derived from an EMBL/GenBank/DDBJ whole genome shotgun (WGS) entry which is preliminary data.</text>
</comment>
<sequence length="174" mass="17968">MKFKHMALSLGLVLTSPFAAASLIYTFSYDAVGNYAAASINFSSAGFAQNTGDVLTYVSGDINGCSPTSIAVDSLNAFATPVFGLGSCGDGTGVDVDGLFFRPDVMPPMSLGTFFSTQTAGRQFESGGGSNFYVYSSGLLTIRDAGDVPEPTSWALAGLALALAAGTRAQRRTK</sequence>
<evidence type="ECO:0000256" key="1">
    <source>
        <dbReference type="SAM" id="SignalP"/>
    </source>
</evidence>
<feature type="chain" id="PRO_5045891542" evidence="1">
    <location>
        <begin position="22"/>
        <end position="174"/>
    </location>
</feature>
<dbReference type="Pfam" id="PF07589">
    <property type="entry name" value="PEP-CTERM"/>
    <property type="match status" value="1"/>
</dbReference>
<feature type="domain" description="Ice-binding protein C-terminal" evidence="2">
    <location>
        <begin position="147"/>
        <end position="172"/>
    </location>
</feature>
<organism evidence="3 4">
    <name type="scientific">Pelomonas parva</name>
    <dbReference type="NCBI Taxonomy" id="3299032"/>
    <lineage>
        <taxon>Bacteria</taxon>
        <taxon>Pseudomonadati</taxon>
        <taxon>Pseudomonadota</taxon>
        <taxon>Betaproteobacteria</taxon>
        <taxon>Burkholderiales</taxon>
        <taxon>Sphaerotilaceae</taxon>
        <taxon>Roseateles</taxon>
    </lineage>
</organism>
<keyword evidence="1" id="KW-0732">Signal</keyword>
<proteinExistence type="predicted"/>
<dbReference type="EMBL" id="JBIGHV010000012">
    <property type="protein sequence ID" value="MFG6433392.1"/>
    <property type="molecule type" value="Genomic_DNA"/>
</dbReference>
<name>A0ABW7FDV0_9BURK</name>
<evidence type="ECO:0000313" key="4">
    <source>
        <dbReference type="Proteomes" id="UP001606210"/>
    </source>
</evidence>
<dbReference type="InterPro" id="IPR013424">
    <property type="entry name" value="Ice-binding_C"/>
</dbReference>
<keyword evidence="4" id="KW-1185">Reference proteome</keyword>
<dbReference type="Proteomes" id="UP001606210">
    <property type="component" value="Unassembled WGS sequence"/>
</dbReference>
<evidence type="ECO:0000259" key="2">
    <source>
        <dbReference type="Pfam" id="PF07589"/>
    </source>
</evidence>
<gene>
    <name evidence="3" type="ORF">ACG00Y_26025</name>
</gene>
<dbReference type="RefSeq" id="WP_394484063.1">
    <property type="nucleotide sequence ID" value="NZ_JBIGHV010000012.1"/>
</dbReference>
<reference evidence="3 4" key="1">
    <citation type="submission" date="2024-08" db="EMBL/GenBank/DDBJ databases">
        <authorList>
            <person name="Lu H."/>
        </authorList>
    </citation>
    <scope>NUCLEOTIDE SEQUENCE [LARGE SCALE GENOMIC DNA]</scope>
    <source>
        <strain evidence="3 4">LYH14W</strain>
    </source>
</reference>
<evidence type="ECO:0000313" key="3">
    <source>
        <dbReference type="EMBL" id="MFG6433392.1"/>
    </source>
</evidence>
<feature type="signal peptide" evidence="1">
    <location>
        <begin position="1"/>
        <end position="21"/>
    </location>
</feature>